<proteinExistence type="predicted"/>
<evidence type="ECO:0000313" key="3">
    <source>
        <dbReference type="Proteomes" id="UP000076842"/>
    </source>
</evidence>
<gene>
    <name evidence="2" type="ORF">CALCODRAFT_87557</name>
</gene>
<sequence>MPRPHRRLRTHIPTGSSMARVSTSRTAPARSTYWPFLCSPTASGALFHPRANPKVRIEGSCCFRPRLARGLLLCCTTAAMSCE</sequence>
<feature type="region of interest" description="Disordered" evidence="1">
    <location>
        <begin position="1"/>
        <end position="26"/>
    </location>
</feature>
<dbReference type="EMBL" id="KV424064">
    <property type="protein sequence ID" value="KZT52492.1"/>
    <property type="molecule type" value="Genomic_DNA"/>
</dbReference>
<organism evidence="2 3">
    <name type="scientific">Calocera cornea HHB12733</name>
    <dbReference type="NCBI Taxonomy" id="1353952"/>
    <lineage>
        <taxon>Eukaryota</taxon>
        <taxon>Fungi</taxon>
        <taxon>Dikarya</taxon>
        <taxon>Basidiomycota</taxon>
        <taxon>Agaricomycotina</taxon>
        <taxon>Dacrymycetes</taxon>
        <taxon>Dacrymycetales</taxon>
        <taxon>Dacrymycetaceae</taxon>
        <taxon>Calocera</taxon>
    </lineage>
</organism>
<feature type="compositionally biased region" description="Polar residues" evidence="1">
    <location>
        <begin position="13"/>
        <end position="26"/>
    </location>
</feature>
<evidence type="ECO:0000313" key="2">
    <source>
        <dbReference type="EMBL" id="KZT52492.1"/>
    </source>
</evidence>
<keyword evidence="3" id="KW-1185">Reference proteome</keyword>
<dbReference type="InParanoid" id="A0A165DC82"/>
<evidence type="ECO:0000256" key="1">
    <source>
        <dbReference type="SAM" id="MobiDB-lite"/>
    </source>
</evidence>
<protein>
    <submittedName>
        <fullName evidence="2">Uncharacterized protein</fullName>
    </submittedName>
</protein>
<accession>A0A165DC82</accession>
<feature type="compositionally biased region" description="Basic residues" evidence="1">
    <location>
        <begin position="1"/>
        <end position="10"/>
    </location>
</feature>
<dbReference type="AlphaFoldDB" id="A0A165DC82"/>
<dbReference type="Proteomes" id="UP000076842">
    <property type="component" value="Unassembled WGS sequence"/>
</dbReference>
<reference evidence="2 3" key="1">
    <citation type="journal article" date="2016" name="Mol. Biol. Evol.">
        <title>Comparative Genomics of Early-Diverging Mushroom-Forming Fungi Provides Insights into the Origins of Lignocellulose Decay Capabilities.</title>
        <authorList>
            <person name="Nagy L.G."/>
            <person name="Riley R."/>
            <person name="Tritt A."/>
            <person name="Adam C."/>
            <person name="Daum C."/>
            <person name="Floudas D."/>
            <person name="Sun H."/>
            <person name="Yadav J.S."/>
            <person name="Pangilinan J."/>
            <person name="Larsson K.H."/>
            <person name="Matsuura K."/>
            <person name="Barry K."/>
            <person name="Labutti K."/>
            <person name="Kuo R."/>
            <person name="Ohm R.A."/>
            <person name="Bhattacharya S.S."/>
            <person name="Shirouzu T."/>
            <person name="Yoshinaga Y."/>
            <person name="Martin F.M."/>
            <person name="Grigoriev I.V."/>
            <person name="Hibbett D.S."/>
        </authorList>
    </citation>
    <scope>NUCLEOTIDE SEQUENCE [LARGE SCALE GENOMIC DNA]</scope>
    <source>
        <strain evidence="2 3">HHB12733</strain>
    </source>
</reference>
<name>A0A165DC82_9BASI</name>